<comment type="similarity">
    <text evidence="2">Belongs to the ribose 5-phosphate isomerase family.</text>
</comment>
<dbReference type="PANTHER" id="PTHR11934:SF0">
    <property type="entry name" value="RIBOSE-5-PHOSPHATE ISOMERASE"/>
    <property type="match status" value="1"/>
</dbReference>
<feature type="binding site" evidence="2">
    <location>
        <begin position="25"/>
        <end position="28"/>
    </location>
    <ligand>
        <name>substrate</name>
    </ligand>
</feature>
<dbReference type="Gene3D" id="3.40.50.1360">
    <property type="match status" value="1"/>
</dbReference>
<keyword evidence="5" id="KW-1185">Reference proteome</keyword>
<organism evidence="4 5">
    <name type="scientific">Paenibacillus glycinis</name>
    <dbReference type="NCBI Taxonomy" id="2697035"/>
    <lineage>
        <taxon>Bacteria</taxon>
        <taxon>Bacillati</taxon>
        <taxon>Bacillota</taxon>
        <taxon>Bacilli</taxon>
        <taxon>Bacillales</taxon>
        <taxon>Paenibacillaceae</taxon>
        <taxon>Paenibacillus</taxon>
    </lineage>
</organism>
<evidence type="ECO:0000313" key="5">
    <source>
        <dbReference type="Proteomes" id="UP000665561"/>
    </source>
</evidence>
<dbReference type="GO" id="GO:0004751">
    <property type="term" value="F:ribose-5-phosphate isomerase activity"/>
    <property type="evidence" value="ECO:0007669"/>
    <property type="project" value="UniProtKB-EC"/>
</dbReference>
<accession>A0ABW9Y170</accession>
<protein>
    <recommendedName>
        <fullName evidence="2">Ribose-5-phosphate isomerase A</fullName>
        <ecNumber evidence="2">5.3.1.6</ecNumber>
    </recommendedName>
    <alternativeName>
        <fullName evidence="2">Phosphoriboisomerase A</fullName>
        <shortName evidence="2">PRI</shortName>
    </alternativeName>
</protein>
<name>A0ABW9Y170_9BACL</name>
<feature type="active site" description="Proton acceptor" evidence="2">
    <location>
        <position position="102"/>
    </location>
</feature>
<evidence type="ECO:0000256" key="2">
    <source>
        <dbReference type="HAMAP-Rule" id="MF_00170"/>
    </source>
</evidence>
<keyword evidence="1 2" id="KW-0413">Isomerase</keyword>
<dbReference type="RefSeq" id="WP_161747218.1">
    <property type="nucleotide sequence ID" value="NZ_JAAAMV010000037.1"/>
</dbReference>
<evidence type="ECO:0000256" key="3">
    <source>
        <dbReference type="SAM" id="Phobius"/>
    </source>
</evidence>
<dbReference type="InterPro" id="IPR037171">
    <property type="entry name" value="NagB/RpiA_transferase-like"/>
</dbReference>
<dbReference type="NCBIfam" id="TIGR00021">
    <property type="entry name" value="rpiA"/>
    <property type="match status" value="1"/>
</dbReference>
<keyword evidence="3" id="KW-0472">Membrane</keyword>
<dbReference type="NCBIfam" id="NF001924">
    <property type="entry name" value="PRK00702.1"/>
    <property type="match status" value="1"/>
</dbReference>
<dbReference type="CDD" id="cd01398">
    <property type="entry name" value="RPI_A"/>
    <property type="match status" value="1"/>
</dbReference>
<comment type="pathway">
    <text evidence="2">Carbohydrate degradation; pentose phosphate pathway; D-ribose 5-phosphate from D-ribulose 5-phosphate (non-oxidative stage): step 1/1.</text>
</comment>
<dbReference type="Proteomes" id="UP000665561">
    <property type="component" value="Unassembled WGS sequence"/>
</dbReference>
<feature type="binding site" evidence="2">
    <location>
        <position position="120"/>
    </location>
    <ligand>
        <name>substrate</name>
    </ligand>
</feature>
<feature type="binding site" evidence="2">
    <location>
        <begin position="80"/>
        <end position="83"/>
    </location>
    <ligand>
        <name>substrate</name>
    </ligand>
</feature>
<evidence type="ECO:0000256" key="1">
    <source>
        <dbReference type="ARBA" id="ARBA00023235"/>
    </source>
</evidence>
<comment type="catalytic activity">
    <reaction evidence="2">
        <text>aldehydo-D-ribose 5-phosphate = D-ribulose 5-phosphate</text>
        <dbReference type="Rhea" id="RHEA:14657"/>
        <dbReference type="ChEBI" id="CHEBI:58121"/>
        <dbReference type="ChEBI" id="CHEBI:58273"/>
        <dbReference type="EC" id="5.3.1.6"/>
    </reaction>
</comment>
<dbReference type="EMBL" id="JAAAMV010000037">
    <property type="protein sequence ID" value="NBD28199.1"/>
    <property type="molecule type" value="Genomic_DNA"/>
</dbReference>
<feature type="binding site" evidence="2">
    <location>
        <begin position="93"/>
        <end position="96"/>
    </location>
    <ligand>
        <name>substrate</name>
    </ligand>
</feature>
<keyword evidence="3" id="KW-0812">Transmembrane</keyword>
<reference evidence="4 5" key="1">
    <citation type="submission" date="2020-01" db="EMBL/GenBank/DDBJ databases">
        <title>Paenibacillus soybeanensis sp. nov. isolated from the nodules of soybean (Glycine max(L.) Merr).</title>
        <authorList>
            <person name="Wang H."/>
        </authorList>
    </citation>
    <scope>NUCLEOTIDE SEQUENCE [LARGE SCALE GENOMIC DNA]</scope>
    <source>
        <strain evidence="4 5">T1</strain>
    </source>
</reference>
<feature type="transmembrane region" description="Helical" evidence="3">
    <location>
        <begin position="20"/>
        <end position="38"/>
    </location>
</feature>
<dbReference type="InterPro" id="IPR004788">
    <property type="entry name" value="Ribose5P_isomerase_type_A"/>
</dbReference>
<evidence type="ECO:0000313" key="4">
    <source>
        <dbReference type="EMBL" id="NBD28199.1"/>
    </source>
</evidence>
<comment type="subunit">
    <text evidence="2">Homodimer.</text>
</comment>
<dbReference type="SUPFAM" id="SSF75445">
    <property type="entry name" value="D-ribose-5-phosphate isomerase (RpiA), lid domain"/>
    <property type="match status" value="1"/>
</dbReference>
<dbReference type="EC" id="5.3.1.6" evidence="2"/>
<proteinExistence type="inferred from homology"/>
<keyword evidence="3" id="KW-1133">Transmembrane helix</keyword>
<comment type="caution">
    <text evidence="4">The sequence shown here is derived from an EMBL/GenBank/DDBJ whole genome shotgun (WGS) entry which is preliminary data.</text>
</comment>
<gene>
    <name evidence="2 4" type="primary">rpiA</name>
    <name evidence="4" type="ORF">GT019_30410</name>
</gene>
<dbReference type="SUPFAM" id="SSF100950">
    <property type="entry name" value="NagB/RpiA/CoA transferase-like"/>
    <property type="match status" value="1"/>
</dbReference>
<dbReference type="InterPro" id="IPR020672">
    <property type="entry name" value="Ribose5P_isomerase_typA_subgr"/>
</dbReference>
<sequence length="220" mass="23413">MNAKQLAAEEAVTHIEDGMIVGLGTGSTSYFAILGLAARMKEGLRIQAVASSQGSEDLARQLGIPILPFSDIEAIDVTIDGADEVDENFNLIKGGGGALLREKILAANSRKFIVIVDDSKLVRRLGAFSLPVEIIPFAYELTMRNLAALDCKPTLRSSEGKPFVTDNGNYIADCAFGVIESPAELSNRLKSIPGVVEHGLFVKMTETVIVGSGEGTIAYL</sequence>
<comment type="function">
    <text evidence="2">Catalyzes the reversible conversion of ribose-5-phosphate to ribulose 5-phosphate.</text>
</comment>
<dbReference type="HAMAP" id="MF_00170">
    <property type="entry name" value="Rib_5P_isom_A"/>
    <property type="match status" value="1"/>
</dbReference>
<dbReference type="Gene3D" id="3.30.70.260">
    <property type="match status" value="1"/>
</dbReference>
<dbReference type="PANTHER" id="PTHR11934">
    <property type="entry name" value="RIBOSE-5-PHOSPHATE ISOMERASE"/>
    <property type="match status" value="1"/>
</dbReference>
<dbReference type="Pfam" id="PF06026">
    <property type="entry name" value="Rib_5-P_isom_A"/>
    <property type="match status" value="1"/>
</dbReference>